<feature type="transmembrane region" description="Helical" evidence="1">
    <location>
        <begin position="14"/>
        <end position="35"/>
    </location>
</feature>
<keyword evidence="1" id="KW-0812">Transmembrane</keyword>
<sequence>MTQVQHNEEVKTNLSFGIIVIVSMNSFINIVLLLNDKNFFIAISKVLGCH</sequence>
<proteinExistence type="predicted"/>
<organism evidence="2 3">
    <name type="scientific">Orientia tsutsugamushi</name>
    <name type="common">Rickettsia tsutsugamushi</name>
    <dbReference type="NCBI Taxonomy" id="784"/>
    <lineage>
        <taxon>Bacteria</taxon>
        <taxon>Pseudomonadati</taxon>
        <taxon>Pseudomonadota</taxon>
        <taxon>Alphaproteobacteria</taxon>
        <taxon>Rickettsiales</taxon>
        <taxon>Rickettsiaceae</taxon>
        <taxon>Rickettsieae</taxon>
        <taxon>Orientia</taxon>
    </lineage>
</organism>
<accession>A0A2U3RCE9</accession>
<evidence type="ECO:0000313" key="3">
    <source>
        <dbReference type="Proteomes" id="UP000244960"/>
    </source>
</evidence>
<name>A0A2U3RCE9_ORITS</name>
<reference evidence="3" key="1">
    <citation type="submission" date="2018-03" db="EMBL/GenBank/DDBJ databases">
        <authorList>
            <person name="Batty M. E."/>
            <person name="Batty M E."/>
        </authorList>
    </citation>
    <scope>NUCLEOTIDE SEQUENCE [LARGE SCALE GENOMIC DNA]</scope>
</reference>
<gene>
    <name evidence="2" type="ORF">UT176_01813</name>
</gene>
<keyword evidence="1" id="KW-0472">Membrane</keyword>
<evidence type="ECO:0000313" key="2">
    <source>
        <dbReference type="EMBL" id="SPR10899.1"/>
    </source>
</evidence>
<dbReference type="Proteomes" id="UP000244960">
    <property type="component" value="Chromosome I"/>
</dbReference>
<dbReference type="AlphaFoldDB" id="A0A2U3RCE9"/>
<dbReference type="EMBL" id="LS398547">
    <property type="protein sequence ID" value="SPR10899.1"/>
    <property type="molecule type" value="Genomic_DNA"/>
</dbReference>
<keyword evidence="1" id="KW-1133">Transmembrane helix</keyword>
<evidence type="ECO:0000256" key="1">
    <source>
        <dbReference type="SAM" id="Phobius"/>
    </source>
</evidence>
<protein>
    <submittedName>
        <fullName evidence="2">Uncharacterized protein</fullName>
    </submittedName>
</protein>